<protein>
    <submittedName>
        <fullName evidence="1">Uncharacterized protein</fullName>
    </submittedName>
</protein>
<organism evidence="1 2">
    <name type="scientific">Plakobranchus ocellatus</name>
    <dbReference type="NCBI Taxonomy" id="259542"/>
    <lineage>
        <taxon>Eukaryota</taxon>
        <taxon>Metazoa</taxon>
        <taxon>Spiralia</taxon>
        <taxon>Lophotrochozoa</taxon>
        <taxon>Mollusca</taxon>
        <taxon>Gastropoda</taxon>
        <taxon>Heterobranchia</taxon>
        <taxon>Euthyneura</taxon>
        <taxon>Panpulmonata</taxon>
        <taxon>Sacoglossa</taxon>
        <taxon>Placobranchoidea</taxon>
        <taxon>Plakobranchidae</taxon>
        <taxon>Plakobranchus</taxon>
    </lineage>
</organism>
<comment type="caution">
    <text evidence="1">The sequence shown here is derived from an EMBL/GenBank/DDBJ whole genome shotgun (WGS) entry which is preliminary data.</text>
</comment>
<sequence>MPNINDKRSMQSTVIGWQHRDVRRRLAFPAFRPTHGTFDYFSQRFPATAMYRETLAPAQIYSEASRPKYTDMLKTALVKLPGDHTLEVRWRLSDEKPAFSLQFLQMYLTRKYGPVAAIYQRAINSCLVVFKEPQSAFVMSRDPHKGKPFVEQQPSLESLFSSPTLSFRGVGGTVGSESALRSAGTLLSRFKPRHRRPGLTDGLEA</sequence>
<proteinExistence type="predicted"/>
<name>A0AAV4AX76_9GAST</name>
<dbReference type="AlphaFoldDB" id="A0AAV4AX76"/>
<dbReference type="Proteomes" id="UP000735302">
    <property type="component" value="Unassembled WGS sequence"/>
</dbReference>
<reference evidence="1 2" key="1">
    <citation type="journal article" date="2021" name="Elife">
        <title>Chloroplast acquisition without the gene transfer in kleptoplastic sea slugs, Plakobranchus ocellatus.</title>
        <authorList>
            <person name="Maeda T."/>
            <person name="Takahashi S."/>
            <person name="Yoshida T."/>
            <person name="Shimamura S."/>
            <person name="Takaki Y."/>
            <person name="Nagai Y."/>
            <person name="Toyoda A."/>
            <person name="Suzuki Y."/>
            <person name="Arimoto A."/>
            <person name="Ishii H."/>
            <person name="Satoh N."/>
            <person name="Nishiyama T."/>
            <person name="Hasebe M."/>
            <person name="Maruyama T."/>
            <person name="Minagawa J."/>
            <person name="Obokata J."/>
            <person name="Shigenobu S."/>
        </authorList>
    </citation>
    <scope>NUCLEOTIDE SEQUENCE [LARGE SCALE GENOMIC DNA]</scope>
</reference>
<gene>
    <name evidence="1" type="ORF">PoB_003839200</name>
</gene>
<dbReference type="EMBL" id="BLXT01004368">
    <property type="protein sequence ID" value="GFO11887.1"/>
    <property type="molecule type" value="Genomic_DNA"/>
</dbReference>
<accession>A0AAV4AX76</accession>
<evidence type="ECO:0000313" key="2">
    <source>
        <dbReference type="Proteomes" id="UP000735302"/>
    </source>
</evidence>
<evidence type="ECO:0000313" key="1">
    <source>
        <dbReference type="EMBL" id="GFO11887.1"/>
    </source>
</evidence>
<keyword evidence="2" id="KW-1185">Reference proteome</keyword>